<dbReference type="OrthoDB" id="286404at2"/>
<protein>
    <submittedName>
        <fullName evidence="3">3-oxoacyl-ACP reductase</fullName>
    </submittedName>
</protein>
<dbReference type="SUPFAM" id="SSF51735">
    <property type="entry name" value="NAD(P)-binding Rossmann-fold domains"/>
    <property type="match status" value="1"/>
</dbReference>
<keyword evidence="2" id="KW-0560">Oxidoreductase</keyword>
<name>A0A1T3P232_9ACTN</name>
<dbReference type="eggNOG" id="COG1028">
    <property type="taxonomic scope" value="Bacteria"/>
</dbReference>
<organism evidence="3 4">
    <name type="scientific">Embleya scabrispora</name>
    <dbReference type="NCBI Taxonomy" id="159449"/>
    <lineage>
        <taxon>Bacteria</taxon>
        <taxon>Bacillati</taxon>
        <taxon>Actinomycetota</taxon>
        <taxon>Actinomycetes</taxon>
        <taxon>Kitasatosporales</taxon>
        <taxon>Streptomycetaceae</taxon>
        <taxon>Embleya</taxon>
    </lineage>
</organism>
<dbReference type="PRINTS" id="PR00081">
    <property type="entry name" value="GDHRDH"/>
</dbReference>
<dbReference type="AlphaFoldDB" id="A0A1T3P232"/>
<evidence type="ECO:0000256" key="2">
    <source>
        <dbReference type="ARBA" id="ARBA00023002"/>
    </source>
</evidence>
<dbReference type="NCBIfam" id="NF005559">
    <property type="entry name" value="PRK07231.1"/>
    <property type="match status" value="1"/>
</dbReference>
<dbReference type="InterPro" id="IPR002347">
    <property type="entry name" value="SDR_fam"/>
</dbReference>
<dbReference type="PRINTS" id="PR00080">
    <property type="entry name" value="SDRFAMILY"/>
</dbReference>
<dbReference type="PANTHER" id="PTHR24321">
    <property type="entry name" value="DEHYDROGENASES, SHORT CHAIN"/>
    <property type="match status" value="1"/>
</dbReference>
<dbReference type="STRING" id="159449.B4N89_21550"/>
<dbReference type="InterPro" id="IPR020904">
    <property type="entry name" value="Sc_DH/Rdtase_CS"/>
</dbReference>
<dbReference type="EMBL" id="MWQN01000001">
    <property type="protein sequence ID" value="OPC83179.1"/>
    <property type="molecule type" value="Genomic_DNA"/>
</dbReference>
<dbReference type="FunFam" id="3.40.50.720:FF:000084">
    <property type="entry name" value="Short-chain dehydrogenase reductase"/>
    <property type="match status" value="1"/>
</dbReference>
<dbReference type="RefSeq" id="WP_078977476.1">
    <property type="nucleotide sequence ID" value="NZ_MWQN01000001.1"/>
</dbReference>
<evidence type="ECO:0000256" key="1">
    <source>
        <dbReference type="ARBA" id="ARBA00006484"/>
    </source>
</evidence>
<dbReference type="PROSITE" id="PS00061">
    <property type="entry name" value="ADH_SHORT"/>
    <property type="match status" value="1"/>
</dbReference>
<gene>
    <name evidence="3" type="ORF">B4N89_21550</name>
</gene>
<comment type="similarity">
    <text evidence="1">Belongs to the short-chain dehydrogenases/reductases (SDR) family.</text>
</comment>
<dbReference type="Proteomes" id="UP000190037">
    <property type="component" value="Unassembled WGS sequence"/>
</dbReference>
<sequence length="265" mass="26981">MFREALDLTGRVAVVTGAASGIGRSSAEVLAELGATVVCADIHEAGAQETAKTIVAAGGAATAAAVDTSRAAQVDALIDDTVAAHGRLDVLANIAGVMHLSTVIETEEADLDRVLAINFKGVFFGCRAAARVMSAQGFGSIVNMASGAVDTATSGLLCYGAAKAAVVQLTKTLATEVGPRGVRVNAVAPGWIVTGMTGRHWTDADGNEDEERKAAVAAPMARMAPLRTVGEPTDISYAVAYLASDAAKFVTGQILRPNGGVAMPW</sequence>
<dbReference type="CDD" id="cd05233">
    <property type="entry name" value="SDR_c"/>
    <property type="match status" value="1"/>
</dbReference>
<evidence type="ECO:0000313" key="3">
    <source>
        <dbReference type="EMBL" id="OPC83179.1"/>
    </source>
</evidence>
<accession>A0A1T3P232</accession>
<keyword evidence="4" id="KW-1185">Reference proteome</keyword>
<proteinExistence type="inferred from homology"/>
<evidence type="ECO:0000313" key="4">
    <source>
        <dbReference type="Proteomes" id="UP000190037"/>
    </source>
</evidence>
<comment type="caution">
    <text evidence="3">The sequence shown here is derived from an EMBL/GenBank/DDBJ whole genome shotgun (WGS) entry which is preliminary data.</text>
</comment>
<dbReference type="InterPro" id="IPR036291">
    <property type="entry name" value="NAD(P)-bd_dom_sf"/>
</dbReference>
<dbReference type="PANTHER" id="PTHR24321:SF15">
    <property type="entry name" value="OXIDOREDUCTASE UCPA"/>
    <property type="match status" value="1"/>
</dbReference>
<dbReference type="GO" id="GO:0016491">
    <property type="term" value="F:oxidoreductase activity"/>
    <property type="evidence" value="ECO:0007669"/>
    <property type="project" value="UniProtKB-KW"/>
</dbReference>
<dbReference type="Gene3D" id="3.40.50.720">
    <property type="entry name" value="NAD(P)-binding Rossmann-like Domain"/>
    <property type="match status" value="1"/>
</dbReference>
<reference evidence="3 4" key="1">
    <citation type="submission" date="2017-03" db="EMBL/GenBank/DDBJ databases">
        <title>Draft genome sequence of Streptomyces scabrisporus NF3, endophyte isolated from Amphipterygium adstringens.</title>
        <authorList>
            <person name="Vazquez M."/>
            <person name="Ceapa C.D."/>
            <person name="Rodriguez Luna D."/>
            <person name="Sanchez Esquivel S."/>
        </authorList>
    </citation>
    <scope>NUCLEOTIDE SEQUENCE [LARGE SCALE GENOMIC DNA]</scope>
    <source>
        <strain evidence="3 4">NF3</strain>
    </source>
</reference>
<dbReference type="Pfam" id="PF13561">
    <property type="entry name" value="adh_short_C2"/>
    <property type="match status" value="1"/>
</dbReference>